<dbReference type="InterPro" id="IPR055304">
    <property type="entry name" value="CHCHD2/10-like"/>
</dbReference>
<dbReference type="PANTHER" id="PTHR13523:SF2">
    <property type="entry name" value="COILED-COIL-HELIX-COILED-COIL-HELIX DOMAIN CONTAINING 2, ISOFORM A-RELATED"/>
    <property type="match status" value="1"/>
</dbReference>
<gene>
    <name evidence="2" type="ORF">IE077_002338</name>
</gene>
<evidence type="ECO:0000313" key="3">
    <source>
        <dbReference type="Proteomes" id="UP000823046"/>
    </source>
</evidence>
<feature type="compositionally biased region" description="Pro residues" evidence="1">
    <location>
        <begin position="29"/>
        <end position="44"/>
    </location>
</feature>
<sequence length="149" mass="15057">MPRSSRSSGGGRSSKSSGGLFGRSSSNRAPPPAPVAPAPAPTHPPSSGGGGFMSNMVGNVAGGMASGVGFGVAQRALDGIMGPRQMEVVHSDQEVTASTASSGINAANKFENARSCNSEKEELNACLSHHSDIGLCQHYLDALRGCQTS</sequence>
<comment type="caution">
    <text evidence="2">The sequence shown here is derived from an EMBL/GenBank/DDBJ whole genome shotgun (WGS) entry which is preliminary data.</text>
</comment>
<evidence type="ECO:0000256" key="1">
    <source>
        <dbReference type="SAM" id="MobiDB-lite"/>
    </source>
</evidence>
<organism evidence="2 3">
    <name type="scientific">Cardiosporidium cionae</name>
    <dbReference type="NCBI Taxonomy" id="476202"/>
    <lineage>
        <taxon>Eukaryota</taxon>
        <taxon>Sar</taxon>
        <taxon>Alveolata</taxon>
        <taxon>Apicomplexa</taxon>
        <taxon>Aconoidasida</taxon>
        <taxon>Nephromycida</taxon>
        <taxon>Cardiosporidium</taxon>
    </lineage>
</organism>
<evidence type="ECO:0000313" key="2">
    <source>
        <dbReference type="EMBL" id="KAF8822850.1"/>
    </source>
</evidence>
<feature type="region of interest" description="Disordered" evidence="1">
    <location>
        <begin position="1"/>
        <end position="56"/>
    </location>
</feature>
<feature type="compositionally biased region" description="Low complexity" evidence="1">
    <location>
        <begin position="1"/>
        <end position="28"/>
    </location>
</feature>
<dbReference type="EMBL" id="JADAQX010000019">
    <property type="protein sequence ID" value="KAF8822850.1"/>
    <property type="molecule type" value="Genomic_DNA"/>
</dbReference>
<keyword evidence="3" id="KW-1185">Reference proteome</keyword>
<accession>A0ABQ7JGP2</accession>
<reference evidence="2 3" key="1">
    <citation type="journal article" date="2020" name="bioRxiv">
        <title>Metabolic contributions of an alphaproteobacterial endosymbiont in the apicomplexan Cardiosporidium cionae.</title>
        <authorList>
            <person name="Hunter E.S."/>
            <person name="Paight C.J."/>
            <person name="Lane C.E."/>
        </authorList>
    </citation>
    <scope>NUCLEOTIDE SEQUENCE [LARGE SCALE GENOMIC DNA]</scope>
    <source>
        <strain evidence="2">ESH_2018</strain>
    </source>
</reference>
<protein>
    <submittedName>
        <fullName evidence="2">CHCH domain-containing protein</fullName>
    </submittedName>
</protein>
<dbReference type="PANTHER" id="PTHR13523">
    <property type="entry name" value="COILED-COIL-HELIX-COILED-COIL-HELIX DOMAIN CONTAINING 2/NUR77"/>
    <property type="match status" value="1"/>
</dbReference>
<name>A0ABQ7JGP2_9APIC</name>
<dbReference type="Proteomes" id="UP000823046">
    <property type="component" value="Unassembled WGS sequence"/>
</dbReference>
<proteinExistence type="predicted"/>